<name>A0A7V3ZZK3_UNCW3</name>
<proteinExistence type="predicted"/>
<evidence type="ECO:0000256" key="1">
    <source>
        <dbReference type="SAM" id="Phobius"/>
    </source>
</evidence>
<accession>A0A7V3ZZK3</accession>
<feature type="transmembrane region" description="Helical" evidence="1">
    <location>
        <begin position="12"/>
        <end position="30"/>
    </location>
</feature>
<dbReference type="AlphaFoldDB" id="A0A7V3ZZK3"/>
<protein>
    <submittedName>
        <fullName evidence="2">ABC transporter permease</fullName>
    </submittedName>
</protein>
<dbReference type="PANTHER" id="PTHR30188:SF4">
    <property type="entry name" value="PROTEIN TRIGALACTOSYLDIACYLGLYCEROL 1, CHLOROPLASTIC"/>
    <property type="match status" value="1"/>
</dbReference>
<dbReference type="Pfam" id="PF02405">
    <property type="entry name" value="MlaE"/>
    <property type="match status" value="1"/>
</dbReference>
<feature type="transmembrane region" description="Helical" evidence="1">
    <location>
        <begin position="139"/>
        <end position="169"/>
    </location>
</feature>
<comment type="caution">
    <text evidence="2">The sequence shown here is derived from an EMBL/GenBank/DDBJ whole genome shotgun (WGS) entry which is preliminary data.</text>
</comment>
<dbReference type="GO" id="GO:0043190">
    <property type="term" value="C:ATP-binding cassette (ABC) transporter complex"/>
    <property type="evidence" value="ECO:0007669"/>
    <property type="project" value="InterPro"/>
</dbReference>
<keyword evidence="1" id="KW-0472">Membrane</keyword>
<feature type="transmembrane region" description="Helical" evidence="1">
    <location>
        <begin position="42"/>
        <end position="63"/>
    </location>
</feature>
<reference evidence="2" key="1">
    <citation type="journal article" date="2020" name="mSystems">
        <title>Genome- and Community-Level Interaction Insights into Carbon Utilization and Element Cycling Functions of Hydrothermarchaeota in Hydrothermal Sediment.</title>
        <authorList>
            <person name="Zhou Z."/>
            <person name="Liu Y."/>
            <person name="Xu W."/>
            <person name="Pan J."/>
            <person name="Luo Z.H."/>
            <person name="Li M."/>
        </authorList>
    </citation>
    <scope>NUCLEOTIDE SEQUENCE [LARGE SCALE GENOMIC DNA]</scope>
    <source>
        <strain evidence="2">SpSt-69</strain>
    </source>
</reference>
<dbReference type="InterPro" id="IPR030802">
    <property type="entry name" value="Permease_MalE"/>
</dbReference>
<feature type="transmembrane region" description="Helical" evidence="1">
    <location>
        <begin position="229"/>
        <end position="248"/>
    </location>
</feature>
<keyword evidence="1" id="KW-0812">Transmembrane</keyword>
<sequence length="249" mass="27010">MVVPFLREALRHLGAYFLMVYYSLSGITNLKKEEVLRQLEFFAISSLFIVALAASFTGMVTSIQSAYQIRGLLPLDLLGAGVGKMVTIELGPVLTALILAGRAGAAIASEIATMNVTDQLDAMEVMGIDPYKYLILPRVFAGTLVTPLLVVFADFMAILSSAVVSNIVLDVEFSAFFRSFLDFFYVKDFLGGILKGLIFGFIITTVSCYTGTTSREGAKGVGLATMRAVIYSSVFVLFFDYIIGSLIYG</sequence>
<feature type="transmembrane region" description="Helical" evidence="1">
    <location>
        <begin position="189"/>
        <end position="209"/>
    </location>
</feature>
<dbReference type="PANTHER" id="PTHR30188">
    <property type="entry name" value="ABC TRANSPORTER PERMEASE PROTEIN-RELATED"/>
    <property type="match status" value="1"/>
</dbReference>
<evidence type="ECO:0000313" key="2">
    <source>
        <dbReference type="EMBL" id="HGL18331.1"/>
    </source>
</evidence>
<dbReference type="GO" id="GO:0005548">
    <property type="term" value="F:phospholipid transporter activity"/>
    <property type="evidence" value="ECO:0007669"/>
    <property type="project" value="TreeGrafter"/>
</dbReference>
<keyword evidence="1" id="KW-1133">Transmembrane helix</keyword>
<gene>
    <name evidence="2" type="ORF">ENU66_08395</name>
</gene>
<dbReference type="EMBL" id="DTDJ01000051">
    <property type="protein sequence ID" value="HGL18331.1"/>
    <property type="molecule type" value="Genomic_DNA"/>
</dbReference>
<organism evidence="2">
    <name type="scientific">candidate division WOR-3 bacterium</name>
    <dbReference type="NCBI Taxonomy" id="2052148"/>
    <lineage>
        <taxon>Bacteria</taxon>
        <taxon>Bacteria division WOR-3</taxon>
    </lineage>
</organism>